<evidence type="ECO:0000256" key="1">
    <source>
        <dbReference type="SAM" id="SignalP"/>
    </source>
</evidence>
<gene>
    <name evidence="2" type="ORF">IE4771_PD00288</name>
</gene>
<accession>A0A060I773</accession>
<evidence type="ECO:0000313" key="3">
    <source>
        <dbReference type="Proteomes" id="UP000027180"/>
    </source>
</evidence>
<dbReference type="OrthoDB" id="4399984at2"/>
<dbReference type="KEGG" id="rei:IE4771_PD00288"/>
<dbReference type="EMBL" id="CP006990">
    <property type="protein sequence ID" value="AIC30843.1"/>
    <property type="molecule type" value="Genomic_DNA"/>
</dbReference>
<geneLocation type="plasmid" evidence="2 3">
    <name>pRetIE4771d</name>
</geneLocation>
<keyword evidence="1" id="KW-0732">Signal</keyword>
<dbReference type="HOGENOM" id="CLU_108537_0_0_5"/>
<organism evidence="2 3">
    <name type="scientific">Rhizobium etli bv. mimosae str. IE4771</name>
    <dbReference type="NCBI Taxonomy" id="1432050"/>
    <lineage>
        <taxon>Bacteria</taxon>
        <taxon>Pseudomonadati</taxon>
        <taxon>Pseudomonadota</taxon>
        <taxon>Alphaproteobacteria</taxon>
        <taxon>Hyphomicrobiales</taxon>
        <taxon>Rhizobiaceae</taxon>
        <taxon>Rhizobium/Agrobacterium group</taxon>
        <taxon>Rhizobium</taxon>
    </lineage>
</organism>
<dbReference type="Pfam" id="PF14094">
    <property type="entry name" value="DUF4272"/>
    <property type="match status" value="1"/>
</dbReference>
<name>A0A060I773_RHIET</name>
<reference evidence="2 3" key="1">
    <citation type="submission" date="2013-12" db="EMBL/GenBank/DDBJ databases">
        <title>Complete genome sequence of Rhizobium etli bv. mimosae IE4771.</title>
        <authorList>
            <person name="Bustos P."/>
            <person name="Santamaria R.I."/>
            <person name="Lozano L."/>
            <person name="Ormeno-Orrillo E."/>
            <person name="Rogel M.A."/>
            <person name="Romero D."/>
            <person name="Cevallos M.A."/>
            <person name="Martinez-Romero E."/>
            <person name="Gonzalez V."/>
        </authorList>
    </citation>
    <scope>NUCLEOTIDE SEQUENCE [LARGE SCALE GENOMIC DNA]</scope>
    <source>
        <strain evidence="2 3">IE4771</strain>
        <plasmid evidence="3">Plasmid pRetIE4771d</plasmid>
    </source>
</reference>
<dbReference type="RefSeq" id="WP_040141820.1">
    <property type="nucleotide sequence ID" value="NZ_CP006990.1"/>
</dbReference>
<feature type="signal peptide" evidence="1">
    <location>
        <begin position="1"/>
        <end position="21"/>
    </location>
</feature>
<feature type="chain" id="PRO_5001586829" description="DUF4272 domain-containing protein" evidence="1">
    <location>
        <begin position="22"/>
        <end position="236"/>
    </location>
</feature>
<sequence>MMKRIFSVLLALILPVQTAVSQTPDEAQARKARSIAQLQSEGVPTIDHLPTVETESGSTRRDRKAVVQRAIALAIVAVKGETGDHAMGQTLIRQFDAAQFFTPKERAFMDDPNPSEQDRVNFAWRYEGVHVMLWALGIAPELERPDHICDVPFIANTLRELGTDGLMRRAKLRPQKELLDAADLIYRYDWAVVNARLKGEEPPAGLDKGVVYERHYAFNWLIGYMDQDWDDISTDT</sequence>
<keyword evidence="2" id="KW-0614">Plasmid</keyword>
<dbReference type="InterPro" id="IPR025368">
    <property type="entry name" value="DUF4272"/>
</dbReference>
<dbReference type="AlphaFoldDB" id="A0A060I773"/>
<proteinExistence type="predicted"/>
<evidence type="ECO:0000313" key="2">
    <source>
        <dbReference type="EMBL" id="AIC30843.1"/>
    </source>
</evidence>
<protein>
    <recommendedName>
        <fullName evidence="4">DUF4272 domain-containing protein</fullName>
    </recommendedName>
</protein>
<dbReference type="Proteomes" id="UP000027180">
    <property type="component" value="Plasmid pRetIE4771d"/>
</dbReference>
<evidence type="ECO:0008006" key="4">
    <source>
        <dbReference type="Google" id="ProtNLM"/>
    </source>
</evidence>